<evidence type="ECO:0000256" key="10">
    <source>
        <dbReference type="ARBA" id="ARBA00051693"/>
    </source>
</evidence>
<dbReference type="AlphaFoldDB" id="A0A3L6S3G3"/>
<dbReference type="Proteomes" id="UP000275267">
    <property type="component" value="Unassembled WGS sequence"/>
</dbReference>
<evidence type="ECO:0000256" key="1">
    <source>
        <dbReference type="ARBA" id="ARBA00022527"/>
    </source>
</evidence>
<dbReference type="PROSITE" id="PS00108">
    <property type="entry name" value="PROTEIN_KINASE_ST"/>
    <property type="match status" value="1"/>
</dbReference>
<evidence type="ECO:0000256" key="11">
    <source>
        <dbReference type="PROSITE-ProRule" id="PRU00176"/>
    </source>
</evidence>
<dbReference type="Pfam" id="PF00069">
    <property type="entry name" value="Pkinase"/>
    <property type="match status" value="1"/>
</dbReference>
<dbReference type="InterPro" id="IPR008271">
    <property type="entry name" value="Ser/Thr_kinase_AS"/>
</dbReference>
<evidence type="ECO:0000313" key="16">
    <source>
        <dbReference type="EMBL" id="RLN13149.1"/>
    </source>
</evidence>
<dbReference type="Gene3D" id="1.10.510.10">
    <property type="entry name" value="Transferase(Phosphotransferase) domain 1"/>
    <property type="match status" value="1"/>
</dbReference>
<dbReference type="InterPro" id="IPR035979">
    <property type="entry name" value="RBD_domain_sf"/>
</dbReference>
<evidence type="ECO:0000259" key="14">
    <source>
        <dbReference type="PROSITE" id="PS50011"/>
    </source>
</evidence>
<evidence type="ECO:0000259" key="15">
    <source>
        <dbReference type="PROSITE" id="PS50102"/>
    </source>
</evidence>
<evidence type="ECO:0000256" key="6">
    <source>
        <dbReference type="ARBA" id="ARBA00038035"/>
    </source>
</evidence>
<sequence>MADRYRAYAPHSSYDRDPRGGYPEYHPPEGSLASYYASGSSILPGGPPDVLRNNVNLLGGPDVLRNNVALQPRAYSYGSDGPVVVNPAIMNPAVPGLSGLPAVARAHGPSPLEDPSLAGLSGLAPARALGPSILEESAVMGRSSSLGKGAGIPDVEHHSPLPNLDRPSEHESNILFVDCLPTDCTRREVAHLFRPFDGFKDIRVVHKEPRRSGDKAYVLCFVEFENAKCARAAMHDLRGYRFDDQKPDSPFLKIQFARTHSGTFRDGDLLVNKDGLRIVSQGEGGEAPPIEPLDNQLSLDDLDIIKVIGKGSSGHVQLVRHKFTGQFFALKILKGLMYLHHERRIIHRDLKPSNILINHRGEVKISDFGVSAIISSSSGQRDTFIGTKNYMAPERINGKKHGYMSDIWSLGLVILECATGNFPFPPCDSFYELLTAIVDQQPPSAPADQFSPEFCSFISACIQKDAKDRSSAQALLNHPYLSMYDDLHIDLASYFTTAGSPLATFK</sequence>
<dbReference type="PANTHER" id="PTHR48013:SF32">
    <property type="entry name" value="MITOGEN-ACTIVATED PROTEIN KINASE KINASE 2-LIKE"/>
    <property type="match status" value="1"/>
</dbReference>
<keyword evidence="1" id="KW-0723">Serine/threonine-protein kinase</keyword>
<evidence type="ECO:0000256" key="13">
    <source>
        <dbReference type="SAM" id="MobiDB-lite"/>
    </source>
</evidence>
<dbReference type="GO" id="GO:0004674">
    <property type="term" value="F:protein serine/threonine kinase activity"/>
    <property type="evidence" value="ECO:0007669"/>
    <property type="project" value="UniProtKB-KW"/>
</dbReference>
<evidence type="ECO:0000256" key="5">
    <source>
        <dbReference type="ARBA" id="ARBA00022840"/>
    </source>
</evidence>
<evidence type="ECO:0000256" key="2">
    <source>
        <dbReference type="ARBA" id="ARBA00022679"/>
    </source>
</evidence>
<dbReference type="PROSITE" id="PS00107">
    <property type="entry name" value="PROTEIN_KINASE_ATP"/>
    <property type="match status" value="1"/>
</dbReference>
<dbReference type="GO" id="GO:0004708">
    <property type="term" value="F:MAP kinase kinase activity"/>
    <property type="evidence" value="ECO:0007669"/>
    <property type="project" value="UniProtKB-EC"/>
</dbReference>
<keyword evidence="3 12" id="KW-0547">Nucleotide-binding</keyword>
<feature type="region of interest" description="Disordered" evidence="13">
    <location>
        <begin position="1"/>
        <end position="27"/>
    </location>
</feature>
<feature type="domain" description="RRM" evidence="15">
    <location>
        <begin position="173"/>
        <end position="259"/>
    </location>
</feature>
<dbReference type="SUPFAM" id="SSF56112">
    <property type="entry name" value="Protein kinase-like (PK-like)"/>
    <property type="match status" value="1"/>
</dbReference>
<dbReference type="GO" id="GO:0005524">
    <property type="term" value="F:ATP binding"/>
    <property type="evidence" value="ECO:0007669"/>
    <property type="project" value="UniProtKB-UniRule"/>
</dbReference>
<name>A0A3L6S3G3_PANMI</name>
<dbReference type="EMBL" id="PQIB02000006">
    <property type="protein sequence ID" value="RLN13149.1"/>
    <property type="molecule type" value="Genomic_DNA"/>
</dbReference>
<keyword evidence="5 12" id="KW-0067">ATP-binding</keyword>
<dbReference type="FunFam" id="1.10.510.10:FF:000432">
    <property type="entry name" value="mitogen-activated protein kinase kinase 3"/>
    <property type="match status" value="1"/>
</dbReference>
<keyword evidence="2" id="KW-0808">Transferase</keyword>
<evidence type="ECO:0000256" key="3">
    <source>
        <dbReference type="ARBA" id="ARBA00022741"/>
    </source>
</evidence>
<comment type="caution">
    <text evidence="16">The sequence shown here is derived from an EMBL/GenBank/DDBJ whole genome shotgun (WGS) entry which is preliminary data.</text>
</comment>
<dbReference type="CDD" id="cd21618">
    <property type="entry name" value="RRM_AtNSRA_like"/>
    <property type="match status" value="1"/>
</dbReference>
<dbReference type="SMART" id="SM00360">
    <property type="entry name" value="RRM"/>
    <property type="match status" value="1"/>
</dbReference>
<comment type="similarity">
    <text evidence="6">Belongs to the protein kinase superfamily. STE Ser/Thr protein kinase family. MAP kinase kinase subfamily.</text>
</comment>
<accession>A0A3L6S3G3</accession>
<dbReference type="Gene3D" id="3.30.70.330">
    <property type="match status" value="1"/>
</dbReference>
<dbReference type="InterPro" id="IPR000504">
    <property type="entry name" value="RRM_dom"/>
</dbReference>
<dbReference type="InterPro" id="IPR011009">
    <property type="entry name" value="Kinase-like_dom_sf"/>
</dbReference>
<evidence type="ECO:0000256" key="12">
    <source>
        <dbReference type="PROSITE-ProRule" id="PRU10141"/>
    </source>
</evidence>
<dbReference type="STRING" id="4540.A0A3L6S3G3"/>
<dbReference type="Pfam" id="PF00076">
    <property type="entry name" value="RRM_1"/>
    <property type="match status" value="1"/>
</dbReference>
<evidence type="ECO:0000256" key="4">
    <source>
        <dbReference type="ARBA" id="ARBA00022777"/>
    </source>
</evidence>
<dbReference type="SMART" id="SM00220">
    <property type="entry name" value="S_TKc"/>
    <property type="match status" value="1"/>
</dbReference>
<evidence type="ECO:0000313" key="17">
    <source>
        <dbReference type="Proteomes" id="UP000275267"/>
    </source>
</evidence>
<dbReference type="PANTHER" id="PTHR48013">
    <property type="entry name" value="DUAL SPECIFICITY MITOGEN-ACTIVATED PROTEIN KINASE KINASE 5-RELATED"/>
    <property type="match status" value="1"/>
</dbReference>
<dbReference type="GO" id="GO:0051707">
    <property type="term" value="P:response to other organism"/>
    <property type="evidence" value="ECO:0007669"/>
    <property type="project" value="UniProtKB-ARBA"/>
</dbReference>
<keyword evidence="4" id="KW-0418">Kinase</keyword>
<evidence type="ECO:0000256" key="9">
    <source>
        <dbReference type="ARBA" id="ARBA00049299"/>
    </source>
</evidence>
<dbReference type="EC" id="2.7.12.2" evidence="7"/>
<dbReference type="SUPFAM" id="SSF54928">
    <property type="entry name" value="RNA-binding domain, RBD"/>
    <property type="match status" value="1"/>
</dbReference>
<dbReference type="Gene3D" id="3.30.200.20">
    <property type="entry name" value="Phosphorylase Kinase, domain 1"/>
    <property type="match status" value="1"/>
</dbReference>
<dbReference type="GO" id="GO:0003723">
    <property type="term" value="F:RNA binding"/>
    <property type="evidence" value="ECO:0007669"/>
    <property type="project" value="UniProtKB-UniRule"/>
</dbReference>
<comment type="catalytic activity">
    <reaction evidence="9">
        <text>L-threonyl-[protein] + ATP = O-phospho-L-threonyl-[protein] + ADP + H(+)</text>
        <dbReference type="Rhea" id="RHEA:46608"/>
        <dbReference type="Rhea" id="RHEA-COMP:11060"/>
        <dbReference type="Rhea" id="RHEA-COMP:11605"/>
        <dbReference type="ChEBI" id="CHEBI:15378"/>
        <dbReference type="ChEBI" id="CHEBI:30013"/>
        <dbReference type="ChEBI" id="CHEBI:30616"/>
        <dbReference type="ChEBI" id="CHEBI:61977"/>
        <dbReference type="ChEBI" id="CHEBI:456216"/>
        <dbReference type="EC" id="2.7.12.2"/>
    </reaction>
</comment>
<reference evidence="17" key="1">
    <citation type="journal article" date="2019" name="Nat. Commun.">
        <title>The genome of broomcorn millet.</title>
        <authorList>
            <person name="Zou C."/>
            <person name="Miki D."/>
            <person name="Li D."/>
            <person name="Tang Q."/>
            <person name="Xiao L."/>
            <person name="Rajput S."/>
            <person name="Deng P."/>
            <person name="Jia W."/>
            <person name="Huang R."/>
            <person name="Zhang M."/>
            <person name="Sun Y."/>
            <person name="Hu J."/>
            <person name="Fu X."/>
            <person name="Schnable P.S."/>
            <person name="Li F."/>
            <person name="Zhang H."/>
            <person name="Feng B."/>
            <person name="Zhu X."/>
            <person name="Liu R."/>
            <person name="Schnable J.C."/>
            <person name="Zhu J.-K."/>
            <person name="Zhang H."/>
        </authorList>
    </citation>
    <scope>NUCLEOTIDE SEQUENCE [LARGE SCALE GENOMIC DNA]</scope>
</reference>
<dbReference type="PROSITE" id="PS50011">
    <property type="entry name" value="PROTEIN_KINASE_DOM"/>
    <property type="match status" value="1"/>
</dbReference>
<protein>
    <recommendedName>
        <fullName evidence="7">mitogen-activated protein kinase kinase</fullName>
        <ecNumber evidence="7">2.7.12.2</ecNumber>
    </recommendedName>
</protein>
<keyword evidence="17" id="KW-1185">Reference proteome</keyword>
<dbReference type="PROSITE" id="PS50102">
    <property type="entry name" value="RRM"/>
    <property type="match status" value="1"/>
</dbReference>
<comment type="catalytic activity">
    <reaction evidence="8">
        <text>L-seryl-[protein] + ATP = O-phospho-L-seryl-[protein] + ADP + H(+)</text>
        <dbReference type="Rhea" id="RHEA:17989"/>
        <dbReference type="Rhea" id="RHEA-COMP:9863"/>
        <dbReference type="Rhea" id="RHEA-COMP:11604"/>
        <dbReference type="ChEBI" id="CHEBI:15378"/>
        <dbReference type="ChEBI" id="CHEBI:29999"/>
        <dbReference type="ChEBI" id="CHEBI:30616"/>
        <dbReference type="ChEBI" id="CHEBI:83421"/>
        <dbReference type="ChEBI" id="CHEBI:456216"/>
        <dbReference type="EC" id="2.7.12.2"/>
    </reaction>
</comment>
<gene>
    <name evidence="16" type="ORF">C2845_PM09G03130</name>
</gene>
<feature type="domain" description="Protein kinase" evidence="14">
    <location>
        <begin position="206"/>
        <end position="481"/>
    </location>
</feature>
<feature type="binding site" evidence="12">
    <location>
        <position position="331"/>
    </location>
    <ligand>
        <name>ATP</name>
        <dbReference type="ChEBI" id="CHEBI:30616"/>
    </ligand>
</feature>
<organism evidence="16 17">
    <name type="scientific">Panicum miliaceum</name>
    <name type="common">Proso millet</name>
    <name type="synonym">Broomcorn millet</name>
    <dbReference type="NCBI Taxonomy" id="4540"/>
    <lineage>
        <taxon>Eukaryota</taxon>
        <taxon>Viridiplantae</taxon>
        <taxon>Streptophyta</taxon>
        <taxon>Embryophyta</taxon>
        <taxon>Tracheophyta</taxon>
        <taxon>Spermatophyta</taxon>
        <taxon>Magnoliopsida</taxon>
        <taxon>Liliopsida</taxon>
        <taxon>Poales</taxon>
        <taxon>Poaceae</taxon>
        <taxon>PACMAD clade</taxon>
        <taxon>Panicoideae</taxon>
        <taxon>Panicodae</taxon>
        <taxon>Paniceae</taxon>
        <taxon>Panicinae</taxon>
        <taxon>Panicum</taxon>
        <taxon>Panicum sect. Panicum</taxon>
    </lineage>
</organism>
<keyword evidence="11" id="KW-0694">RNA-binding</keyword>
<dbReference type="InterPro" id="IPR017441">
    <property type="entry name" value="Protein_kinase_ATP_BS"/>
</dbReference>
<proteinExistence type="inferred from homology"/>
<comment type="catalytic activity">
    <reaction evidence="10">
        <text>L-tyrosyl-[protein] + ATP = O-phospho-L-tyrosyl-[protein] + ADP + H(+)</text>
        <dbReference type="Rhea" id="RHEA:10596"/>
        <dbReference type="Rhea" id="RHEA-COMP:10136"/>
        <dbReference type="Rhea" id="RHEA-COMP:20101"/>
        <dbReference type="ChEBI" id="CHEBI:15378"/>
        <dbReference type="ChEBI" id="CHEBI:30616"/>
        <dbReference type="ChEBI" id="CHEBI:46858"/>
        <dbReference type="ChEBI" id="CHEBI:61978"/>
        <dbReference type="ChEBI" id="CHEBI:456216"/>
        <dbReference type="EC" id="2.7.12.2"/>
    </reaction>
</comment>
<dbReference type="InterPro" id="IPR012677">
    <property type="entry name" value="Nucleotide-bd_a/b_plait_sf"/>
</dbReference>
<evidence type="ECO:0000256" key="7">
    <source>
        <dbReference type="ARBA" id="ARBA00038999"/>
    </source>
</evidence>
<dbReference type="InterPro" id="IPR000719">
    <property type="entry name" value="Prot_kinase_dom"/>
</dbReference>
<evidence type="ECO:0000256" key="8">
    <source>
        <dbReference type="ARBA" id="ARBA00049014"/>
    </source>
</evidence>
<dbReference type="OrthoDB" id="431169at2759"/>